<evidence type="ECO:0000256" key="1">
    <source>
        <dbReference type="SAM" id="Coils"/>
    </source>
</evidence>
<dbReference type="EMBL" id="JAYGHX010000006">
    <property type="protein sequence ID" value="MEA5391850.1"/>
    <property type="molecule type" value="Genomic_DNA"/>
</dbReference>
<comment type="caution">
    <text evidence="2">The sequence shown here is derived from an EMBL/GenBank/DDBJ whole genome shotgun (WGS) entry which is preliminary data.</text>
</comment>
<feature type="coiled-coil region" evidence="1">
    <location>
        <begin position="106"/>
        <end position="143"/>
    </location>
</feature>
<reference evidence="2 3" key="1">
    <citation type="submission" date="2023-12" db="EMBL/GenBank/DDBJ databases">
        <title>Baltic Sea Cyanobacteria.</title>
        <authorList>
            <person name="Delbaje E."/>
            <person name="Fewer D.P."/>
            <person name="Shishido T.K."/>
        </authorList>
    </citation>
    <scope>NUCLEOTIDE SEQUENCE [LARGE SCALE GENOMIC DNA]</scope>
    <source>
        <strain evidence="2 3">UHCC 0139</strain>
    </source>
</reference>
<protein>
    <submittedName>
        <fullName evidence="2">Uncharacterized protein</fullName>
    </submittedName>
</protein>
<evidence type="ECO:0000313" key="3">
    <source>
        <dbReference type="Proteomes" id="UP001304461"/>
    </source>
</evidence>
<gene>
    <name evidence="2" type="ORF">VB738_11340</name>
</gene>
<sequence>MTNSEQGELSLLVPESESIPVAPGVAQAALECKGIRSTQDFPADLSTLSREQIEHHYQAMRNSHAFLTRSRAQLQRRSRELTVARERFLETLRSYEGRLMALGQEKAEALRIAQDMHRELEAFEDKQQALDGLLQELDAAKDEAGYWSIFSITRLIERMRRLLRGGREG</sequence>
<dbReference type="RefSeq" id="WP_323305833.1">
    <property type="nucleotide sequence ID" value="NZ_JAYGHX010000006.1"/>
</dbReference>
<organism evidence="2 3">
    <name type="scientific">Cyanobium gracile UHCC 0139</name>
    <dbReference type="NCBI Taxonomy" id="3110308"/>
    <lineage>
        <taxon>Bacteria</taxon>
        <taxon>Bacillati</taxon>
        <taxon>Cyanobacteriota</taxon>
        <taxon>Cyanophyceae</taxon>
        <taxon>Synechococcales</taxon>
        <taxon>Prochlorococcaceae</taxon>
        <taxon>Cyanobium</taxon>
    </lineage>
</organism>
<evidence type="ECO:0000313" key="2">
    <source>
        <dbReference type="EMBL" id="MEA5391850.1"/>
    </source>
</evidence>
<keyword evidence="3" id="KW-1185">Reference proteome</keyword>
<proteinExistence type="predicted"/>
<name>A0ABU5RW17_9CYAN</name>
<dbReference type="Proteomes" id="UP001304461">
    <property type="component" value="Unassembled WGS sequence"/>
</dbReference>
<keyword evidence="1" id="KW-0175">Coiled coil</keyword>
<accession>A0ABU5RW17</accession>